<name>A0A0V1EMD6_TRIPS</name>
<protein>
    <submittedName>
        <fullName evidence="1">Uncharacterized protein</fullName>
    </submittedName>
</protein>
<proteinExistence type="predicted"/>
<reference evidence="1 2" key="1">
    <citation type="submission" date="2015-01" db="EMBL/GenBank/DDBJ databases">
        <title>Evolution of Trichinella species and genotypes.</title>
        <authorList>
            <person name="Korhonen P.K."/>
            <person name="Edoardo P."/>
            <person name="Giuseppe L.R."/>
            <person name="Gasser R.B."/>
        </authorList>
    </citation>
    <scope>NUCLEOTIDE SEQUENCE [LARGE SCALE GENOMIC DNA]</scope>
    <source>
        <strain evidence="1">ISS13</strain>
    </source>
</reference>
<gene>
    <name evidence="1" type="ORF">T4A_5075</name>
</gene>
<feature type="non-terminal residue" evidence="1">
    <location>
        <position position="1"/>
    </location>
</feature>
<evidence type="ECO:0000313" key="2">
    <source>
        <dbReference type="Proteomes" id="UP000054632"/>
    </source>
</evidence>
<comment type="caution">
    <text evidence="1">The sequence shown here is derived from an EMBL/GenBank/DDBJ whole genome shotgun (WGS) entry which is preliminary data.</text>
</comment>
<accession>A0A0V1EMD6</accession>
<dbReference type="Proteomes" id="UP000054632">
    <property type="component" value="Unassembled WGS sequence"/>
</dbReference>
<dbReference type="AlphaFoldDB" id="A0A0V1EMD6"/>
<dbReference type="EMBL" id="JYDR01000021">
    <property type="protein sequence ID" value="KRY74951.1"/>
    <property type="molecule type" value="Genomic_DNA"/>
</dbReference>
<organism evidence="1 2">
    <name type="scientific">Trichinella pseudospiralis</name>
    <name type="common">Parasitic roundworm</name>
    <dbReference type="NCBI Taxonomy" id="6337"/>
    <lineage>
        <taxon>Eukaryota</taxon>
        <taxon>Metazoa</taxon>
        <taxon>Ecdysozoa</taxon>
        <taxon>Nematoda</taxon>
        <taxon>Enoplea</taxon>
        <taxon>Dorylaimia</taxon>
        <taxon>Trichinellida</taxon>
        <taxon>Trichinellidae</taxon>
        <taxon>Trichinella</taxon>
    </lineage>
</organism>
<sequence>LRRVLTNKKKTECTKNRFLTLHYANNDRRKGALLSVTVHFIIQNGAYSYGKVNEAKKNLKM</sequence>
<evidence type="ECO:0000313" key="1">
    <source>
        <dbReference type="EMBL" id="KRY74951.1"/>
    </source>
</evidence>